<organism evidence="1 2">
    <name type="scientific">Staphylococcus chromogenes</name>
    <name type="common">Staphylococcus hyicus subsp. chromogenes</name>
    <dbReference type="NCBI Taxonomy" id="46126"/>
    <lineage>
        <taxon>Bacteria</taxon>
        <taxon>Bacillati</taxon>
        <taxon>Bacillota</taxon>
        <taxon>Bacilli</taxon>
        <taxon>Bacillales</taxon>
        <taxon>Staphylococcaceae</taxon>
        <taxon>Staphylococcus</taxon>
    </lineage>
</organism>
<dbReference type="EMBL" id="JAVGJF010000040">
    <property type="protein sequence ID" value="MDQ7175772.1"/>
    <property type="molecule type" value="Genomic_DNA"/>
</dbReference>
<gene>
    <name evidence="1" type="ORF">RCF65_07180</name>
</gene>
<sequence>MQHSSNVGQSETKMLKIDIEAVRQYQRLCGCSETEEIPLLFLSRYWREFDIFAPFVKAPILLVETEVVKREPIPFTDSLQATLTWSVAQDLKRFKRFRFELSLPGQNKIRQTFIQKVM</sequence>
<accession>A0ABD5AW94</accession>
<dbReference type="RefSeq" id="WP_105965098.1">
    <property type="nucleotide sequence ID" value="NZ_JAHCNX010000002.1"/>
</dbReference>
<evidence type="ECO:0000313" key="2">
    <source>
        <dbReference type="Proteomes" id="UP001240157"/>
    </source>
</evidence>
<name>A0ABD5AW94_STACR</name>
<comment type="caution">
    <text evidence="1">The sequence shown here is derived from an EMBL/GenBank/DDBJ whole genome shotgun (WGS) entry which is preliminary data.</text>
</comment>
<protein>
    <submittedName>
        <fullName evidence="1">Uncharacterized protein</fullName>
    </submittedName>
</protein>
<proteinExistence type="predicted"/>
<dbReference type="AlphaFoldDB" id="A0ABD5AW94"/>
<reference evidence="1 2" key="1">
    <citation type="submission" date="2023-08" db="EMBL/GenBank/DDBJ databases">
        <title>Whole genome sequencing of Staphylococcus chromogenes NNSch 2386.</title>
        <authorList>
            <person name="Kropotov V.S."/>
            <person name="Boriskina E.V."/>
            <person name="Gordinskaya N.A."/>
            <person name="Shkurkina I.S."/>
            <person name="Kryazhev D.V."/>
            <person name="Alekseeva A.E."/>
            <person name="Makhova M.A."/>
        </authorList>
    </citation>
    <scope>NUCLEOTIDE SEQUENCE [LARGE SCALE GENOMIC DNA]</scope>
    <source>
        <strain evidence="1 2">NNSch 2386</strain>
    </source>
</reference>
<dbReference type="Proteomes" id="UP001240157">
    <property type="component" value="Unassembled WGS sequence"/>
</dbReference>
<evidence type="ECO:0000313" key="1">
    <source>
        <dbReference type="EMBL" id="MDQ7175772.1"/>
    </source>
</evidence>